<dbReference type="GO" id="GO:0008610">
    <property type="term" value="P:lipid biosynthetic process"/>
    <property type="evidence" value="ECO:0007669"/>
    <property type="project" value="UniProtKB-ARBA"/>
</dbReference>
<feature type="transmembrane region" description="Helical" evidence="8">
    <location>
        <begin position="89"/>
        <end position="107"/>
    </location>
</feature>
<dbReference type="AlphaFoldDB" id="A0ABD5VYW9"/>
<feature type="transmembrane region" description="Helical" evidence="8">
    <location>
        <begin position="337"/>
        <end position="358"/>
    </location>
</feature>
<keyword evidence="7 8" id="KW-0472">Membrane</keyword>
<keyword evidence="5 8" id="KW-0812">Transmembrane</keyword>
<evidence type="ECO:0000256" key="5">
    <source>
        <dbReference type="ARBA" id="ARBA00022692"/>
    </source>
</evidence>
<evidence type="ECO:0000313" key="11">
    <source>
        <dbReference type="Proteomes" id="UP001596445"/>
    </source>
</evidence>
<proteinExistence type="predicted"/>
<gene>
    <name evidence="10" type="ORF">ACFQQG_01955</name>
</gene>
<evidence type="ECO:0000256" key="8">
    <source>
        <dbReference type="SAM" id="Phobius"/>
    </source>
</evidence>
<feature type="transmembrane region" description="Helical" evidence="8">
    <location>
        <begin position="61"/>
        <end position="82"/>
    </location>
</feature>
<feature type="transmembrane region" description="Helical" evidence="8">
    <location>
        <begin position="287"/>
        <end position="306"/>
    </location>
</feature>
<evidence type="ECO:0000313" key="10">
    <source>
        <dbReference type="EMBL" id="MFC7057161.1"/>
    </source>
</evidence>
<feature type="transmembrane region" description="Helical" evidence="8">
    <location>
        <begin position="312"/>
        <end position="330"/>
    </location>
</feature>
<dbReference type="GO" id="GO:0016757">
    <property type="term" value="F:glycosyltransferase activity"/>
    <property type="evidence" value="ECO:0007669"/>
    <property type="project" value="UniProtKB-KW"/>
</dbReference>
<dbReference type="EC" id="2.4.-.-" evidence="10"/>
<dbReference type="InterPro" id="IPR050297">
    <property type="entry name" value="LipidA_mod_glycosyltrf_83"/>
</dbReference>
<accession>A0ABD5VYW9</accession>
<dbReference type="InterPro" id="IPR038731">
    <property type="entry name" value="RgtA/B/C-like"/>
</dbReference>
<keyword evidence="4 10" id="KW-0808">Transferase</keyword>
<feature type="transmembrane region" description="Helical" evidence="8">
    <location>
        <begin position="143"/>
        <end position="167"/>
    </location>
</feature>
<sequence>MLRLYRLGEQAFWIDEVFMITMTTERTLGELLFEVPQFEPHPPLYNVFMWGWVRLAGISEVSMRFTSVLFSVATLPVAYLLVRKLFDRPTAAVTVAFLAISPLQIWYAQEGRMYALLVFLTVLSFYLLVRLSDSFSCLSAASYVTVGVLMGYLHVYGLFVLLAQALYLGTRLLINPSDLDVSWRSGGSIYVSIGFLTSPWTGLLLHRAIAPEQYPADAAAWLQSPEPSALVETFSLFSFGVTKATRPYNILTHPSEVFLMAVVLCLLVLIGLSTMGEIIKETNQFSLVVLWLVVPIGVPFILSVAVRPMFELRYLIVAAPAFLILVARSIQLMESRYLRYALITVILIGMLVPLPGYYTEPHKDQWDDAAEYVDDNAISGDTILVVPGWTWNGPSDAFNHYFSRDDVSINPLYSFSPQEEYQSAVSDGGDVYLVLSYTNEREAIIDSVAMATETEPTERHEFVNIVVVTYEVQS</sequence>
<evidence type="ECO:0000259" key="9">
    <source>
        <dbReference type="Pfam" id="PF13231"/>
    </source>
</evidence>
<dbReference type="GO" id="GO:0005886">
    <property type="term" value="C:plasma membrane"/>
    <property type="evidence" value="ECO:0007669"/>
    <property type="project" value="UniProtKB-SubCell"/>
</dbReference>
<comment type="subcellular location">
    <subcellularLocation>
        <location evidence="1">Cell membrane</location>
        <topology evidence="1">Multi-pass membrane protein</topology>
    </subcellularLocation>
</comment>
<evidence type="ECO:0000256" key="4">
    <source>
        <dbReference type="ARBA" id="ARBA00022679"/>
    </source>
</evidence>
<feature type="domain" description="Glycosyltransferase RgtA/B/C/D-like" evidence="9">
    <location>
        <begin position="41"/>
        <end position="175"/>
    </location>
</feature>
<keyword evidence="11" id="KW-1185">Reference proteome</keyword>
<keyword evidence="6 8" id="KW-1133">Transmembrane helix</keyword>
<protein>
    <submittedName>
        <fullName evidence="10">Glycosyltransferase family 39 protein</fullName>
        <ecNumber evidence="10">2.4.-.-</ecNumber>
    </submittedName>
</protein>
<keyword evidence="3 10" id="KW-0328">Glycosyltransferase</keyword>
<dbReference type="Proteomes" id="UP001596445">
    <property type="component" value="Unassembled WGS sequence"/>
</dbReference>
<comment type="caution">
    <text evidence="10">The sequence shown here is derived from an EMBL/GenBank/DDBJ whole genome shotgun (WGS) entry which is preliminary data.</text>
</comment>
<organism evidence="10 11">
    <name type="scientific">Halovenus salina</name>
    <dbReference type="NCBI Taxonomy" id="1510225"/>
    <lineage>
        <taxon>Archaea</taxon>
        <taxon>Methanobacteriati</taxon>
        <taxon>Methanobacteriota</taxon>
        <taxon>Stenosarchaea group</taxon>
        <taxon>Halobacteria</taxon>
        <taxon>Halobacteriales</taxon>
        <taxon>Haloarculaceae</taxon>
        <taxon>Halovenus</taxon>
    </lineage>
</organism>
<evidence type="ECO:0000256" key="6">
    <source>
        <dbReference type="ARBA" id="ARBA00022989"/>
    </source>
</evidence>
<feature type="transmembrane region" description="Helical" evidence="8">
    <location>
        <begin position="257"/>
        <end position="275"/>
    </location>
</feature>
<evidence type="ECO:0000256" key="1">
    <source>
        <dbReference type="ARBA" id="ARBA00004651"/>
    </source>
</evidence>
<feature type="transmembrane region" description="Helical" evidence="8">
    <location>
        <begin position="113"/>
        <end position="131"/>
    </location>
</feature>
<evidence type="ECO:0000256" key="2">
    <source>
        <dbReference type="ARBA" id="ARBA00022475"/>
    </source>
</evidence>
<keyword evidence="2" id="KW-1003">Cell membrane</keyword>
<dbReference type="Pfam" id="PF13231">
    <property type="entry name" value="PMT_2"/>
    <property type="match status" value="1"/>
</dbReference>
<dbReference type="PANTHER" id="PTHR33908">
    <property type="entry name" value="MANNOSYLTRANSFERASE YKCB-RELATED"/>
    <property type="match status" value="1"/>
</dbReference>
<dbReference type="EMBL" id="JBHSZI010000001">
    <property type="protein sequence ID" value="MFC7057161.1"/>
    <property type="molecule type" value="Genomic_DNA"/>
</dbReference>
<reference evidence="10 11" key="1">
    <citation type="journal article" date="2019" name="Int. J. Syst. Evol. Microbiol.">
        <title>The Global Catalogue of Microorganisms (GCM) 10K type strain sequencing project: providing services to taxonomists for standard genome sequencing and annotation.</title>
        <authorList>
            <consortium name="The Broad Institute Genomics Platform"/>
            <consortium name="The Broad Institute Genome Sequencing Center for Infectious Disease"/>
            <person name="Wu L."/>
            <person name="Ma J."/>
        </authorList>
    </citation>
    <scope>NUCLEOTIDE SEQUENCE [LARGE SCALE GENOMIC DNA]</scope>
    <source>
        <strain evidence="10 11">JCM 30072</strain>
    </source>
</reference>
<evidence type="ECO:0000256" key="7">
    <source>
        <dbReference type="ARBA" id="ARBA00023136"/>
    </source>
</evidence>
<dbReference type="PANTHER" id="PTHR33908:SF11">
    <property type="entry name" value="MEMBRANE PROTEIN"/>
    <property type="match status" value="1"/>
</dbReference>
<name>A0ABD5VYW9_9EURY</name>
<evidence type="ECO:0000256" key="3">
    <source>
        <dbReference type="ARBA" id="ARBA00022676"/>
    </source>
</evidence>